<protein>
    <submittedName>
        <fullName evidence="2">Uncharacterized protein</fullName>
    </submittedName>
</protein>
<dbReference type="EMBL" id="HBGH01004220">
    <property type="protein sequence ID" value="CAD9230070.1"/>
    <property type="molecule type" value="Transcribed_RNA"/>
</dbReference>
<accession>A0A7S1XD64</accession>
<name>A0A7S1XD64_9RHOD</name>
<dbReference type="AlphaFoldDB" id="A0A7S1XD64"/>
<proteinExistence type="predicted"/>
<feature type="region of interest" description="Disordered" evidence="1">
    <location>
        <begin position="83"/>
        <end position="118"/>
    </location>
</feature>
<reference evidence="2" key="1">
    <citation type="submission" date="2021-01" db="EMBL/GenBank/DDBJ databases">
        <authorList>
            <person name="Corre E."/>
            <person name="Pelletier E."/>
            <person name="Niang G."/>
            <person name="Scheremetjew M."/>
            <person name="Finn R."/>
            <person name="Kale V."/>
            <person name="Holt S."/>
            <person name="Cochrane G."/>
            <person name="Meng A."/>
            <person name="Brown T."/>
            <person name="Cohen L."/>
        </authorList>
    </citation>
    <scope>NUCLEOTIDE SEQUENCE</scope>
    <source>
        <strain evidence="2">SAG 36.94</strain>
    </source>
</reference>
<evidence type="ECO:0000256" key="1">
    <source>
        <dbReference type="SAM" id="MobiDB-lite"/>
    </source>
</evidence>
<organism evidence="2">
    <name type="scientific">Compsopogon caeruleus</name>
    <dbReference type="NCBI Taxonomy" id="31354"/>
    <lineage>
        <taxon>Eukaryota</taxon>
        <taxon>Rhodophyta</taxon>
        <taxon>Compsopogonophyceae</taxon>
        <taxon>Compsopogonales</taxon>
        <taxon>Compsopogonaceae</taxon>
        <taxon>Compsopogon</taxon>
    </lineage>
</organism>
<sequence>MSVNTEWGCLVNKAKMMSPIIRRTGSVVEHWKSPFSPTNDDFLESGTGSDRERRKVWTMLRRKRNLFATAIWASGSFPGKFQALDGAKEDLPHPQKSTHQADGCSRDSSEDMDSQCISAEMSISSTCSDDISVISETSSVEVIDIEGLDEEEDLVP</sequence>
<gene>
    <name evidence="2" type="ORF">CCAE0312_LOCUS2343</name>
</gene>
<evidence type="ECO:0000313" key="2">
    <source>
        <dbReference type="EMBL" id="CAD9230070.1"/>
    </source>
</evidence>